<proteinExistence type="predicted"/>
<feature type="region of interest" description="Disordered" evidence="1">
    <location>
        <begin position="113"/>
        <end position="135"/>
    </location>
</feature>
<accession>A0A166V2L0</accession>
<dbReference type="Proteomes" id="UP000078544">
    <property type="component" value="Unassembled WGS sequence"/>
</dbReference>
<comment type="caution">
    <text evidence="2">The sequence shown here is derived from an EMBL/GenBank/DDBJ whole genome shotgun (WGS) entry which is preliminary data.</text>
</comment>
<evidence type="ECO:0000313" key="2">
    <source>
        <dbReference type="EMBL" id="OAA33208.1"/>
    </source>
</evidence>
<protein>
    <submittedName>
        <fullName evidence="2">Uncharacterized protein</fullName>
    </submittedName>
</protein>
<dbReference type="OrthoDB" id="5396104at2759"/>
<organism evidence="2 3">
    <name type="scientific">Moelleriella libera RCEF 2490</name>
    <dbReference type="NCBI Taxonomy" id="1081109"/>
    <lineage>
        <taxon>Eukaryota</taxon>
        <taxon>Fungi</taxon>
        <taxon>Dikarya</taxon>
        <taxon>Ascomycota</taxon>
        <taxon>Pezizomycotina</taxon>
        <taxon>Sordariomycetes</taxon>
        <taxon>Hypocreomycetidae</taxon>
        <taxon>Hypocreales</taxon>
        <taxon>Clavicipitaceae</taxon>
        <taxon>Moelleriella</taxon>
    </lineage>
</organism>
<evidence type="ECO:0000256" key="1">
    <source>
        <dbReference type="SAM" id="MobiDB-lite"/>
    </source>
</evidence>
<name>A0A166V2L0_9HYPO</name>
<dbReference type="AlphaFoldDB" id="A0A166V2L0"/>
<sequence>MASASWLQDHHHHHHHHDHNHPPPPLPRAWKWTCHRCLHRYKIAITRRCLSCSHTFCLWRAGAAVNAQLNTSPPPLPSNERPSGRTCDVEFDYYGWSHYLNWRRALLQHEEDKEVATADDGEGGGGDGGIVGDDSQIVKEERSSRRHDCTLDCDYPSQCLHRRYEALSASLPLHAVDVGLREMGLEQAWILLP</sequence>
<dbReference type="EMBL" id="AZGY01000001">
    <property type="protein sequence ID" value="OAA33208.1"/>
    <property type="molecule type" value="Genomic_DNA"/>
</dbReference>
<reference evidence="2 3" key="1">
    <citation type="journal article" date="2016" name="Genome Biol. Evol.">
        <title>Divergent and convergent evolution of fungal pathogenicity.</title>
        <authorList>
            <person name="Shang Y."/>
            <person name="Xiao G."/>
            <person name="Zheng P."/>
            <person name="Cen K."/>
            <person name="Zhan S."/>
            <person name="Wang C."/>
        </authorList>
    </citation>
    <scope>NUCLEOTIDE SEQUENCE [LARGE SCALE GENOMIC DNA]</scope>
    <source>
        <strain evidence="2 3">RCEF 2490</strain>
    </source>
</reference>
<dbReference type="STRING" id="1081109.A0A166V2L0"/>
<keyword evidence="3" id="KW-1185">Reference proteome</keyword>
<gene>
    <name evidence="2" type="ORF">AAL_00673</name>
</gene>
<evidence type="ECO:0000313" key="3">
    <source>
        <dbReference type="Proteomes" id="UP000078544"/>
    </source>
</evidence>